<reference evidence="1" key="1">
    <citation type="submission" date="2024-03" db="EMBL/GenBank/DDBJ databases">
        <title>Whole genome sequecning of epiphytes from Marcgravia umbellata leaves.</title>
        <authorList>
            <person name="Kumar G."/>
            <person name="Savka M.A."/>
        </authorList>
    </citation>
    <scope>NUCLEOTIDE SEQUENCE</scope>
    <source>
        <strain evidence="1">RIT_BL5</strain>
    </source>
</reference>
<protein>
    <submittedName>
        <fullName evidence="1">Phosphotransferase</fullName>
    </submittedName>
</protein>
<dbReference type="Proteomes" id="UP001380953">
    <property type="component" value="Unassembled WGS sequence"/>
</dbReference>
<gene>
    <name evidence="1" type="ORF">WKI47_08325</name>
</gene>
<name>A0ACC6PAF9_9BACL</name>
<keyword evidence="2" id="KW-1185">Reference proteome</keyword>
<proteinExistence type="predicted"/>
<evidence type="ECO:0000313" key="2">
    <source>
        <dbReference type="Proteomes" id="UP001380953"/>
    </source>
</evidence>
<evidence type="ECO:0000313" key="1">
    <source>
        <dbReference type="EMBL" id="MEJ8303908.1"/>
    </source>
</evidence>
<organism evidence="1 2">
    <name type="scientific">Saccharibacillus sacchari</name>
    <dbReference type="NCBI Taxonomy" id="456493"/>
    <lineage>
        <taxon>Bacteria</taxon>
        <taxon>Bacillati</taxon>
        <taxon>Bacillota</taxon>
        <taxon>Bacilli</taxon>
        <taxon>Bacillales</taxon>
        <taxon>Paenibacillaceae</taxon>
        <taxon>Saccharibacillus</taxon>
    </lineage>
</organism>
<sequence>MHVLTDELLNRYQACEEADDWGRIEYPRRSWKEFNEIGIEEARNHLRSVLTEEDYRLVRQTACRLFDSEAEQPKKYVLHGDTGVHNFVYRDSKLIGVIDPSPMAGPILYDFLYAFCSSPDDLNMETLLTAFDTLQRVRIERSRLIEEVLIQLYCRIGLSVRHHPHDLPGYLEAWTYWTALCRP</sequence>
<accession>A0ACC6PAF9</accession>
<comment type="caution">
    <text evidence="1">The sequence shown here is derived from an EMBL/GenBank/DDBJ whole genome shotgun (WGS) entry which is preliminary data.</text>
</comment>
<dbReference type="EMBL" id="JBBKAR010000026">
    <property type="protein sequence ID" value="MEJ8303908.1"/>
    <property type="molecule type" value="Genomic_DNA"/>
</dbReference>